<keyword evidence="4" id="KW-0812">Transmembrane</keyword>
<dbReference type="PANTHER" id="PTHR44688:SF16">
    <property type="entry name" value="DNA-BINDING TRANSCRIPTIONAL ACTIVATOR DEVR_DOSR"/>
    <property type="match status" value="1"/>
</dbReference>
<feature type="transmembrane region" description="Helical" evidence="4">
    <location>
        <begin position="672"/>
        <end position="700"/>
    </location>
</feature>
<feature type="transmembrane region" description="Helical" evidence="4">
    <location>
        <begin position="184"/>
        <end position="204"/>
    </location>
</feature>
<feature type="transmembrane region" description="Helical" evidence="4">
    <location>
        <begin position="412"/>
        <end position="435"/>
    </location>
</feature>
<organism evidence="6 7">
    <name type="scientific">Collinsella ihumii</name>
    <dbReference type="NCBI Taxonomy" id="1720204"/>
    <lineage>
        <taxon>Bacteria</taxon>
        <taxon>Bacillati</taxon>
        <taxon>Actinomycetota</taxon>
        <taxon>Coriobacteriia</taxon>
        <taxon>Coriobacteriales</taxon>
        <taxon>Coriobacteriaceae</taxon>
        <taxon>Collinsella</taxon>
    </lineage>
</organism>
<feature type="transmembrane region" description="Helical" evidence="4">
    <location>
        <begin position="152"/>
        <end position="178"/>
    </location>
</feature>
<dbReference type="InterPro" id="IPR016032">
    <property type="entry name" value="Sig_transdc_resp-reg_C-effctor"/>
</dbReference>
<feature type="transmembrane region" description="Helical" evidence="4">
    <location>
        <begin position="546"/>
        <end position="577"/>
    </location>
</feature>
<keyword evidence="4" id="KW-0472">Membrane</keyword>
<dbReference type="InterPro" id="IPR000792">
    <property type="entry name" value="Tscrpt_reg_LuxR_C"/>
</dbReference>
<feature type="transmembrane region" description="Helical" evidence="4">
    <location>
        <begin position="72"/>
        <end position="96"/>
    </location>
</feature>
<dbReference type="AlphaFoldDB" id="A0A921ISI4"/>
<feature type="transmembrane region" description="Helical" evidence="4">
    <location>
        <begin position="30"/>
        <end position="51"/>
    </location>
</feature>
<dbReference type="GO" id="GO:0003677">
    <property type="term" value="F:DNA binding"/>
    <property type="evidence" value="ECO:0007669"/>
    <property type="project" value="UniProtKB-KW"/>
</dbReference>
<comment type="caution">
    <text evidence="6">The sequence shown here is derived from an EMBL/GenBank/DDBJ whole genome shotgun (WGS) entry which is preliminary data.</text>
</comment>
<dbReference type="EMBL" id="DYVF01000046">
    <property type="protein sequence ID" value="HJG31238.1"/>
    <property type="molecule type" value="Genomic_DNA"/>
</dbReference>
<evidence type="ECO:0000256" key="4">
    <source>
        <dbReference type="SAM" id="Phobius"/>
    </source>
</evidence>
<proteinExistence type="predicted"/>
<keyword evidence="2" id="KW-0238">DNA-binding</keyword>
<feature type="transmembrane region" description="Helical" evidence="4">
    <location>
        <begin position="244"/>
        <end position="264"/>
    </location>
</feature>
<dbReference type="Gene3D" id="1.10.10.10">
    <property type="entry name" value="Winged helix-like DNA-binding domain superfamily/Winged helix DNA-binding domain"/>
    <property type="match status" value="2"/>
</dbReference>
<keyword evidence="1" id="KW-0805">Transcription regulation</keyword>
<feature type="transmembrane region" description="Helical" evidence="4">
    <location>
        <begin position="640"/>
        <end position="657"/>
    </location>
</feature>
<evidence type="ECO:0000259" key="5">
    <source>
        <dbReference type="SMART" id="SM00421"/>
    </source>
</evidence>
<dbReference type="SMART" id="SM00421">
    <property type="entry name" value="HTH_LUXR"/>
    <property type="match status" value="2"/>
</dbReference>
<reference evidence="6" key="2">
    <citation type="submission" date="2021-09" db="EMBL/GenBank/DDBJ databases">
        <authorList>
            <person name="Gilroy R."/>
        </authorList>
    </citation>
    <scope>NUCLEOTIDE SEQUENCE</scope>
    <source>
        <strain evidence="6">ChiGjej2B2-7701</strain>
    </source>
</reference>
<feature type="transmembrane region" description="Helical" evidence="4">
    <location>
        <begin position="108"/>
        <end position="131"/>
    </location>
</feature>
<keyword evidence="3" id="KW-0804">Transcription</keyword>
<evidence type="ECO:0000313" key="7">
    <source>
        <dbReference type="Proteomes" id="UP000746751"/>
    </source>
</evidence>
<evidence type="ECO:0000313" key="6">
    <source>
        <dbReference type="EMBL" id="HJG31238.1"/>
    </source>
</evidence>
<gene>
    <name evidence="6" type="ORF">K8U80_07560</name>
</gene>
<dbReference type="PANTHER" id="PTHR44688">
    <property type="entry name" value="DNA-BINDING TRANSCRIPTIONAL ACTIVATOR DEVR_DOSR"/>
    <property type="match status" value="1"/>
</dbReference>
<accession>A0A921ISI4</accession>
<evidence type="ECO:0000256" key="2">
    <source>
        <dbReference type="ARBA" id="ARBA00023125"/>
    </source>
</evidence>
<dbReference type="Pfam" id="PF00196">
    <property type="entry name" value="GerE"/>
    <property type="match status" value="1"/>
</dbReference>
<feature type="transmembrane region" description="Helical" evidence="4">
    <location>
        <begin position="216"/>
        <end position="238"/>
    </location>
</feature>
<dbReference type="InterPro" id="IPR036388">
    <property type="entry name" value="WH-like_DNA-bd_sf"/>
</dbReference>
<feature type="transmembrane region" description="Helical" evidence="4">
    <location>
        <begin position="612"/>
        <end position="633"/>
    </location>
</feature>
<evidence type="ECO:0000256" key="3">
    <source>
        <dbReference type="ARBA" id="ARBA00023163"/>
    </source>
</evidence>
<feature type="transmembrane region" description="Helical" evidence="4">
    <location>
        <begin position="503"/>
        <end position="526"/>
    </location>
</feature>
<feature type="transmembrane region" description="Helical" evidence="4">
    <location>
        <begin position="441"/>
        <end position="463"/>
    </location>
</feature>
<name>A0A921ISI4_9ACTN</name>
<dbReference type="GO" id="GO:0006355">
    <property type="term" value="P:regulation of DNA-templated transcription"/>
    <property type="evidence" value="ECO:0007669"/>
    <property type="project" value="InterPro"/>
</dbReference>
<keyword evidence="4" id="KW-1133">Transmembrane helix</keyword>
<feature type="domain" description="HTH luxR-type" evidence="5">
    <location>
        <begin position="804"/>
        <end position="861"/>
    </location>
</feature>
<evidence type="ECO:0000256" key="1">
    <source>
        <dbReference type="ARBA" id="ARBA00023015"/>
    </source>
</evidence>
<feature type="transmembrane region" description="Helical" evidence="4">
    <location>
        <begin position="758"/>
        <end position="778"/>
    </location>
</feature>
<sequence length="869" mass="94595">MRPKVAAIILFCAFILLALPHHAILFSRDAVMYADLAPGFPVLCCTAAALGSYISHIDASQGYRFLQTHFKALLIVTFAFTCMTALFALVILHSVLMGRDVDAFSTVYIQSALSFISFLLLSLACSQFRTGCIRSHSDTCREAGEQRNGRQVLSICLSFATGLAGIVGWCALCIGTSMSPRYQYVTALIAQCALALVIIVFEIIRGRYVPSSSIRWQRASQFSGIIAGWIYLVAYMPLITMPVLTGLALSILSIAFTLIDLIVIRTTIRAVFADGHICGGDSSHNEDLRALSQEDEFPNRELGNQLLDSRLDSARTWLQGTFPDSPLSKGEITCLAYALCGLSSSESAAIQNIKAATVRSYLSHAYKKLRVESLSVLKEAYLAAIDGIDNEKTSAVQQESDQTRRTSSLVPAFVRTASLGLLSVLVFIIPAPWMVMRGWCVSNAMAAGALLAVAALGAGRFSLSQWRNGQVCHRLHMVCLAVLFISIAVIVSYTVMFSLQPQFAWSFPLISSVAVGLCTAALLGLVVQSPTSTIEAPRYNWSPAKFFVFALAALVLGSLSSITWALVVSLLCIMEIWDGVVRIMHSHVDVRTIQNARRQQHSSRAVTPRRDAALQVAGGLLVGFLIQESWHFFSSYSSRLFEFPAIVIFGVGLFRRADRVIHVSELPASLRILAIALACALCVVQSELLTGCLALVVLLADIVLSTSNRVEEHCSSRILGIWALVFGILFGTLLENAMGVVAVYSAEHGQTFPLVLDTGARAFLIGLSTLVLSCIVTLDLEARRHEVSEYAPQNADRVRSYLIGRGLNITQAEVTVLIARGYSGPTIARKLTYSLGTVNAARREAYLKLGVHSKGELKILLAEHVDFRC</sequence>
<reference evidence="6" key="1">
    <citation type="journal article" date="2021" name="PeerJ">
        <title>Extensive microbial diversity within the chicken gut microbiome revealed by metagenomics and culture.</title>
        <authorList>
            <person name="Gilroy R."/>
            <person name="Ravi A."/>
            <person name="Getino M."/>
            <person name="Pursley I."/>
            <person name="Horton D.L."/>
            <person name="Alikhan N.F."/>
            <person name="Baker D."/>
            <person name="Gharbi K."/>
            <person name="Hall N."/>
            <person name="Watson M."/>
            <person name="Adriaenssens E.M."/>
            <person name="Foster-Nyarko E."/>
            <person name="Jarju S."/>
            <person name="Secka A."/>
            <person name="Antonio M."/>
            <person name="Oren A."/>
            <person name="Chaudhuri R.R."/>
            <person name="La Ragione R."/>
            <person name="Hildebrand F."/>
            <person name="Pallen M.J."/>
        </authorList>
    </citation>
    <scope>NUCLEOTIDE SEQUENCE</scope>
    <source>
        <strain evidence="6">ChiGjej2B2-7701</strain>
    </source>
</reference>
<feature type="transmembrane region" description="Helical" evidence="4">
    <location>
        <begin position="475"/>
        <end position="497"/>
    </location>
</feature>
<protein>
    <submittedName>
        <fullName evidence="6">LuxR C-terminal-related transcriptional regulator</fullName>
    </submittedName>
</protein>
<feature type="transmembrane region" description="Helical" evidence="4">
    <location>
        <begin position="721"/>
        <end position="746"/>
    </location>
</feature>
<feature type="domain" description="HTH luxR-type" evidence="5">
    <location>
        <begin position="324"/>
        <end position="381"/>
    </location>
</feature>
<dbReference type="Proteomes" id="UP000746751">
    <property type="component" value="Unassembled WGS sequence"/>
</dbReference>
<dbReference type="SUPFAM" id="SSF46894">
    <property type="entry name" value="C-terminal effector domain of the bipartite response regulators"/>
    <property type="match status" value="2"/>
</dbReference>